<comment type="caution">
    <text evidence="3">The sequence shown here is derived from an EMBL/GenBank/DDBJ whole genome shotgun (WGS) entry which is preliminary data.</text>
</comment>
<dbReference type="InterPro" id="IPR052020">
    <property type="entry name" value="Cyclic_di-GMP/3'3'-cGAMP_PDE"/>
</dbReference>
<keyword evidence="1" id="KW-0802">TPR repeat</keyword>
<feature type="domain" description="HD-GYP" evidence="2">
    <location>
        <begin position="314"/>
        <end position="495"/>
    </location>
</feature>
<feature type="repeat" description="TPR" evidence="1">
    <location>
        <begin position="168"/>
        <end position="201"/>
    </location>
</feature>
<dbReference type="Gene3D" id="1.25.40.10">
    <property type="entry name" value="Tetratricopeptide repeat domain"/>
    <property type="match status" value="2"/>
</dbReference>
<evidence type="ECO:0000313" key="4">
    <source>
        <dbReference type="Proteomes" id="UP001232973"/>
    </source>
</evidence>
<dbReference type="InterPro" id="IPR011990">
    <property type="entry name" value="TPR-like_helical_dom_sf"/>
</dbReference>
<dbReference type="SUPFAM" id="SSF109604">
    <property type="entry name" value="HD-domain/PDEase-like"/>
    <property type="match status" value="1"/>
</dbReference>
<name>A0ABT9XD76_9BACL</name>
<accession>A0ABT9XD76</accession>
<dbReference type="InterPro" id="IPR003607">
    <property type="entry name" value="HD/PDEase_dom"/>
</dbReference>
<dbReference type="InterPro" id="IPR019734">
    <property type="entry name" value="TPR_rpt"/>
</dbReference>
<sequence length="495" mass="55978">MNDHPLDPTPLGNSIPENIQRAMSFSAKGFPYASLELLEATLGLATTEESSATVHDAIGLISVGISQIHDALEHFITAVRKSYSDRNQLRYQMHEAMAYGYLSQHDRAQRLLTHLVAISSTSDLKLHSRLCANLAVSQAYNEFYREALENTCTALGYARETHDRQFEATLLNNLGHLQIELGAYKEAEHSLLRALELFETPPLPTLTELGRLYLAQEQYDQCVVYAQQAVRMVWSSILNYEREEIARLCNLLAHLAYHLGELNVALRLLEKSQLLFGQLSMWSQWQQAQSLMDSWRTHPKRYVHIDSLYEVDLDGIREFLFLFDAMNAQELTHRAFSALTDTRVQTVQALCSAMGVPEEDMNDVIYAARFADYGLTALEPEVIENPYRSAYALQQYQQHPDLSIRMLQVTTVPARVLDIIRDHHEHWDGSGFPSGKREGQITPLAQVLAAADVYATEIVQNHKRHSAALQTVEEAAGHILSPGVVQSFTRLFNEI</sequence>
<dbReference type="Pfam" id="PF13181">
    <property type="entry name" value="TPR_8"/>
    <property type="match status" value="1"/>
</dbReference>
<dbReference type="SUPFAM" id="SSF48452">
    <property type="entry name" value="TPR-like"/>
    <property type="match status" value="1"/>
</dbReference>
<proteinExistence type="predicted"/>
<dbReference type="Proteomes" id="UP001232973">
    <property type="component" value="Unassembled WGS sequence"/>
</dbReference>
<organism evidence="3 4">
    <name type="scientific">Alicyclobacillus cycloheptanicus</name>
    <dbReference type="NCBI Taxonomy" id="1457"/>
    <lineage>
        <taxon>Bacteria</taxon>
        <taxon>Bacillati</taxon>
        <taxon>Bacillota</taxon>
        <taxon>Bacilli</taxon>
        <taxon>Bacillales</taxon>
        <taxon>Alicyclobacillaceae</taxon>
        <taxon>Alicyclobacillus</taxon>
    </lineage>
</organism>
<dbReference type="RefSeq" id="WP_410028499.1">
    <property type="nucleotide sequence ID" value="NZ_JAUANV010000005.1"/>
</dbReference>
<dbReference type="Gene3D" id="1.10.3210.10">
    <property type="entry name" value="Hypothetical protein af1432"/>
    <property type="match status" value="1"/>
</dbReference>
<dbReference type="SMART" id="SM00028">
    <property type="entry name" value="TPR"/>
    <property type="match status" value="5"/>
</dbReference>
<dbReference type="Pfam" id="PF13487">
    <property type="entry name" value="HD_5"/>
    <property type="match status" value="1"/>
</dbReference>
<evidence type="ECO:0000256" key="1">
    <source>
        <dbReference type="PROSITE-ProRule" id="PRU00339"/>
    </source>
</evidence>
<dbReference type="EMBL" id="JAUSTP010000001">
    <property type="protein sequence ID" value="MDQ0188242.1"/>
    <property type="molecule type" value="Genomic_DNA"/>
</dbReference>
<dbReference type="PROSITE" id="PS51832">
    <property type="entry name" value="HD_GYP"/>
    <property type="match status" value="1"/>
</dbReference>
<dbReference type="PROSITE" id="PS50005">
    <property type="entry name" value="TPR"/>
    <property type="match status" value="1"/>
</dbReference>
<protein>
    <submittedName>
        <fullName evidence="3">HD-GYP domain-containing protein (C-di-GMP phosphodiesterase class II)/Flp pilus assembly protein TadD</fullName>
    </submittedName>
</protein>
<keyword evidence="4" id="KW-1185">Reference proteome</keyword>
<dbReference type="PANTHER" id="PTHR45228">
    <property type="entry name" value="CYCLIC DI-GMP PHOSPHODIESTERASE TM_0186-RELATED"/>
    <property type="match status" value="1"/>
</dbReference>
<reference evidence="3 4" key="1">
    <citation type="submission" date="2023-07" db="EMBL/GenBank/DDBJ databases">
        <title>Genomic Encyclopedia of Type Strains, Phase IV (KMG-IV): sequencing the most valuable type-strain genomes for metagenomic binning, comparative biology and taxonomic classification.</title>
        <authorList>
            <person name="Goeker M."/>
        </authorList>
    </citation>
    <scope>NUCLEOTIDE SEQUENCE [LARGE SCALE GENOMIC DNA]</scope>
    <source>
        <strain evidence="3 4">DSM 4006</strain>
    </source>
</reference>
<dbReference type="CDD" id="cd00077">
    <property type="entry name" value="HDc"/>
    <property type="match status" value="1"/>
</dbReference>
<gene>
    <name evidence="3" type="ORF">J2S03_000046</name>
</gene>
<evidence type="ECO:0000259" key="2">
    <source>
        <dbReference type="PROSITE" id="PS51832"/>
    </source>
</evidence>
<dbReference type="InterPro" id="IPR037522">
    <property type="entry name" value="HD_GYP_dom"/>
</dbReference>
<evidence type="ECO:0000313" key="3">
    <source>
        <dbReference type="EMBL" id="MDQ0188242.1"/>
    </source>
</evidence>